<accession>A0A7J8FS16</accession>
<keyword evidence="2" id="KW-1185">Reference proteome</keyword>
<dbReference type="InParanoid" id="A0A7J8FS16"/>
<gene>
    <name evidence="1" type="ORF">HJG59_008334</name>
</gene>
<name>A0A7J8FS16_MOLMO</name>
<protein>
    <submittedName>
        <fullName evidence="1">Uncharacterized protein</fullName>
    </submittedName>
</protein>
<comment type="caution">
    <text evidence="1">The sequence shown here is derived from an EMBL/GenBank/DDBJ whole genome shotgun (WGS) entry which is preliminary data.</text>
</comment>
<dbReference type="Proteomes" id="UP000550707">
    <property type="component" value="Unassembled WGS sequence"/>
</dbReference>
<proteinExistence type="predicted"/>
<evidence type="ECO:0000313" key="1">
    <source>
        <dbReference type="EMBL" id="KAF6450440.1"/>
    </source>
</evidence>
<dbReference type="AlphaFoldDB" id="A0A7J8FS16"/>
<dbReference type="EMBL" id="JACASF010000011">
    <property type="protein sequence ID" value="KAF6450440.1"/>
    <property type="molecule type" value="Genomic_DNA"/>
</dbReference>
<organism evidence="1 2">
    <name type="scientific">Molossus molossus</name>
    <name type="common">Pallas' mastiff bat</name>
    <name type="synonym">Vespertilio molossus</name>
    <dbReference type="NCBI Taxonomy" id="27622"/>
    <lineage>
        <taxon>Eukaryota</taxon>
        <taxon>Metazoa</taxon>
        <taxon>Chordata</taxon>
        <taxon>Craniata</taxon>
        <taxon>Vertebrata</taxon>
        <taxon>Euteleostomi</taxon>
        <taxon>Mammalia</taxon>
        <taxon>Eutheria</taxon>
        <taxon>Laurasiatheria</taxon>
        <taxon>Chiroptera</taxon>
        <taxon>Yangochiroptera</taxon>
        <taxon>Molossidae</taxon>
        <taxon>Molossus</taxon>
    </lineage>
</organism>
<reference evidence="1 2" key="1">
    <citation type="journal article" date="2020" name="Nature">
        <title>Six reference-quality genomes reveal evolution of bat adaptations.</title>
        <authorList>
            <person name="Jebb D."/>
            <person name="Huang Z."/>
            <person name="Pippel M."/>
            <person name="Hughes G.M."/>
            <person name="Lavrichenko K."/>
            <person name="Devanna P."/>
            <person name="Winkler S."/>
            <person name="Jermiin L.S."/>
            <person name="Skirmuntt E.C."/>
            <person name="Katzourakis A."/>
            <person name="Burkitt-Gray L."/>
            <person name="Ray D.A."/>
            <person name="Sullivan K.A.M."/>
            <person name="Roscito J.G."/>
            <person name="Kirilenko B.M."/>
            <person name="Davalos L.M."/>
            <person name="Corthals A.P."/>
            <person name="Power M.L."/>
            <person name="Jones G."/>
            <person name="Ransome R.D."/>
            <person name="Dechmann D.K.N."/>
            <person name="Locatelli A.G."/>
            <person name="Puechmaille S.J."/>
            <person name="Fedrigo O."/>
            <person name="Jarvis E.D."/>
            <person name="Hiller M."/>
            <person name="Vernes S.C."/>
            <person name="Myers E.W."/>
            <person name="Teeling E.C."/>
        </authorList>
    </citation>
    <scope>NUCLEOTIDE SEQUENCE [LARGE SCALE GENOMIC DNA]</scope>
    <source>
        <strain evidence="1">MMolMol1</strain>
        <tissue evidence="1">Muscle</tissue>
    </source>
</reference>
<sequence>MFPEKGSSSVLPGLGIPARPWYRLSAFGETLLLEPEQDLGVRVEGLTAQDLGQATKLLGGVELGTYLTGTINGDPESVASLHWAKGALLGVLQYRGTKLQNSPWREAPLICRGAWGSHPMLGRAPPVARAPCAASRLSWEPQAQPPKSQALCFLSRFVETLVAADDTMAALHGTGLKRHLLTVLAAAKASSIRASATLSAGW</sequence>
<evidence type="ECO:0000313" key="2">
    <source>
        <dbReference type="Proteomes" id="UP000550707"/>
    </source>
</evidence>